<keyword evidence="1 6" id="KW-0436">Ligase</keyword>
<dbReference type="InterPro" id="IPR014746">
    <property type="entry name" value="Gln_synth/guanido_kin_cat_dom"/>
</dbReference>
<dbReference type="InterPro" id="IPR023168">
    <property type="entry name" value="GatB_Yqey_C_2"/>
</dbReference>
<dbReference type="GO" id="GO:0050567">
    <property type="term" value="F:glutaminyl-tRNA synthase (glutamine-hydrolyzing) activity"/>
    <property type="evidence" value="ECO:0007669"/>
    <property type="project" value="UniProtKB-UniRule"/>
</dbReference>
<dbReference type="Pfam" id="PF02938">
    <property type="entry name" value="GAD"/>
    <property type="match status" value="1"/>
</dbReference>
<evidence type="ECO:0000256" key="4">
    <source>
        <dbReference type="ARBA" id="ARBA00022917"/>
    </source>
</evidence>
<dbReference type="InterPro" id="IPR017959">
    <property type="entry name" value="Asn/Gln-tRNA_amidoTrfase_suB/E"/>
</dbReference>
<dbReference type="PANTHER" id="PTHR11659:SF2">
    <property type="entry name" value="GLUTAMYL-TRNA(GLN) AMIDOTRANSFERASE SUBUNIT E"/>
    <property type="match status" value="1"/>
</dbReference>
<dbReference type="Gene3D" id="3.30.1360.30">
    <property type="entry name" value="GAD-like domain"/>
    <property type="match status" value="1"/>
</dbReference>
<dbReference type="SUPFAM" id="SSF89095">
    <property type="entry name" value="GatB/YqeY motif"/>
    <property type="match status" value="1"/>
</dbReference>
<dbReference type="PROSITE" id="PS01234">
    <property type="entry name" value="GATB"/>
    <property type="match status" value="1"/>
</dbReference>
<evidence type="ECO:0000256" key="1">
    <source>
        <dbReference type="ARBA" id="ARBA00022598"/>
    </source>
</evidence>
<dbReference type="GO" id="GO:0004812">
    <property type="term" value="F:aminoacyl-tRNA ligase activity"/>
    <property type="evidence" value="ECO:0007669"/>
    <property type="project" value="InterPro"/>
</dbReference>
<evidence type="ECO:0000313" key="9">
    <source>
        <dbReference type="EMBL" id="HGM46856.1"/>
    </source>
</evidence>
<keyword evidence="3 6" id="KW-0067">ATP-binding</keyword>
<evidence type="ECO:0000256" key="3">
    <source>
        <dbReference type="ARBA" id="ARBA00022840"/>
    </source>
</evidence>
<dbReference type="InterPro" id="IPR017958">
    <property type="entry name" value="Gln-tRNA_amidoTrfase_suB_CS"/>
</dbReference>
<dbReference type="Gene3D" id="1.10.10.410">
    <property type="match status" value="1"/>
</dbReference>
<feature type="domain" description="Asn/Gln amidotransferase" evidence="8">
    <location>
        <begin position="487"/>
        <end position="629"/>
    </location>
</feature>
<reference evidence="9" key="1">
    <citation type="journal article" date="2020" name="mSystems">
        <title>Genome- and Community-Level Interaction Insights into Carbon Utilization and Element Cycling Functions of Hydrothermarchaeota in Hydrothermal Sediment.</title>
        <authorList>
            <person name="Zhou Z."/>
            <person name="Liu Y."/>
            <person name="Xu W."/>
            <person name="Pan J."/>
            <person name="Luo Z.H."/>
            <person name="Li M."/>
        </authorList>
    </citation>
    <scope>NUCLEOTIDE SEQUENCE</scope>
    <source>
        <strain evidence="9">SpSt-649</strain>
    </source>
</reference>
<gene>
    <name evidence="6 9" type="primary">gatE</name>
    <name evidence="9" type="ORF">ENU21_03760</name>
</gene>
<evidence type="ECO:0000256" key="6">
    <source>
        <dbReference type="HAMAP-Rule" id="MF_00588"/>
    </source>
</evidence>
<dbReference type="SMART" id="SM00845">
    <property type="entry name" value="GatB_Yqey"/>
    <property type="match status" value="1"/>
</dbReference>
<dbReference type="AlphaFoldDB" id="A0A7C4D3J7"/>
<keyword evidence="2 6" id="KW-0547">Nucleotide-binding</keyword>
<dbReference type="InterPro" id="IPR018027">
    <property type="entry name" value="Asn/Gln_amidotransferase"/>
</dbReference>
<dbReference type="SUPFAM" id="SSF55931">
    <property type="entry name" value="Glutamine synthetase/guanido kinase"/>
    <property type="match status" value="1"/>
</dbReference>
<dbReference type="SUPFAM" id="SSF55261">
    <property type="entry name" value="GAD domain-like"/>
    <property type="match status" value="1"/>
</dbReference>
<evidence type="ECO:0000256" key="5">
    <source>
        <dbReference type="ARBA" id="ARBA00047913"/>
    </source>
</evidence>
<dbReference type="EMBL" id="DTBQ01000103">
    <property type="protein sequence ID" value="HGM46856.1"/>
    <property type="molecule type" value="Genomic_DNA"/>
</dbReference>
<accession>A0A7C4D3J7</accession>
<dbReference type="HAMAP" id="MF_00588">
    <property type="entry name" value="GatE"/>
    <property type="match status" value="1"/>
</dbReference>
<keyword evidence="9" id="KW-0808">Transferase</keyword>
<protein>
    <recommendedName>
        <fullName evidence="6">Glutamyl-tRNA(Gln) amidotransferase subunit E</fullName>
        <shortName evidence="6">Glu-ADT subunit E</shortName>
        <ecNumber evidence="6">6.3.5.-</ecNumber>
    </recommendedName>
</protein>
<comment type="subunit">
    <text evidence="6">Heterodimer of GatD and GatE.</text>
</comment>
<dbReference type="PANTHER" id="PTHR11659">
    <property type="entry name" value="GLUTAMYL-TRNA GLN AMIDOTRANSFERASE SUBUNIT B MITOCHONDRIAL AND PROKARYOTIC PET112-RELATED"/>
    <property type="match status" value="1"/>
</dbReference>
<dbReference type="NCBIfam" id="TIGR00134">
    <property type="entry name" value="gatE_arch"/>
    <property type="match status" value="1"/>
</dbReference>
<keyword evidence="4 6" id="KW-0648">Protein biosynthesis</keyword>
<organism evidence="9">
    <name type="scientific">Thermofilum pendens</name>
    <dbReference type="NCBI Taxonomy" id="2269"/>
    <lineage>
        <taxon>Archaea</taxon>
        <taxon>Thermoproteota</taxon>
        <taxon>Thermoprotei</taxon>
        <taxon>Thermofilales</taxon>
        <taxon>Thermofilaceae</taxon>
        <taxon>Thermofilum</taxon>
    </lineage>
</organism>
<dbReference type="GO" id="GO:0005524">
    <property type="term" value="F:ATP binding"/>
    <property type="evidence" value="ECO:0007669"/>
    <property type="project" value="UniProtKB-KW"/>
</dbReference>
<dbReference type="GO" id="GO:0016740">
    <property type="term" value="F:transferase activity"/>
    <property type="evidence" value="ECO:0007669"/>
    <property type="project" value="UniProtKB-KW"/>
</dbReference>
<dbReference type="InterPro" id="IPR003789">
    <property type="entry name" value="Asn/Gln_tRNA_amidoTrase-B-like"/>
</dbReference>
<dbReference type="GO" id="GO:0070681">
    <property type="term" value="P:glutaminyl-tRNAGln biosynthesis via transamidation"/>
    <property type="evidence" value="ECO:0007669"/>
    <property type="project" value="TreeGrafter"/>
</dbReference>
<dbReference type="InterPro" id="IPR004414">
    <property type="entry name" value="GatE"/>
</dbReference>
<dbReference type="GO" id="GO:0005737">
    <property type="term" value="C:cytoplasm"/>
    <property type="evidence" value="ECO:0007669"/>
    <property type="project" value="InterPro"/>
</dbReference>
<dbReference type="Pfam" id="PF02637">
    <property type="entry name" value="GatB_Yqey"/>
    <property type="match status" value="1"/>
</dbReference>
<evidence type="ECO:0000259" key="8">
    <source>
        <dbReference type="SMART" id="SM00845"/>
    </source>
</evidence>
<dbReference type="NCBIfam" id="NF003107">
    <property type="entry name" value="PRK04028.1"/>
    <property type="match status" value="1"/>
</dbReference>
<comment type="catalytic activity">
    <reaction evidence="5 6">
        <text>L-glutamyl-tRNA(Gln) + L-glutamine + ATP + H2O = L-glutaminyl-tRNA(Gln) + L-glutamate + ADP + phosphate + H(+)</text>
        <dbReference type="Rhea" id="RHEA:17521"/>
        <dbReference type="Rhea" id="RHEA-COMP:9681"/>
        <dbReference type="Rhea" id="RHEA-COMP:9684"/>
        <dbReference type="ChEBI" id="CHEBI:15377"/>
        <dbReference type="ChEBI" id="CHEBI:15378"/>
        <dbReference type="ChEBI" id="CHEBI:29985"/>
        <dbReference type="ChEBI" id="CHEBI:30616"/>
        <dbReference type="ChEBI" id="CHEBI:43474"/>
        <dbReference type="ChEBI" id="CHEBI:58359"/>
        <dbReference type="ChEBI" id="CHEBI:78520"/>
        <dbReference type="ChEBI" id="CHEBI:78521"/>
        <dbReference type="ChEBI" id="CHEBI:456216"/>
    </reaction>
</comment>
<dbReference type="Gene3D" id="1.10.150.380">
    <property type="entry name" value="GatB domain, N-terminal subdomain"/>
    <property type="match status" value="1"/>
</dbReference>
<comment type="function">
    <text evidence="6">Allows the formation of correctly charged Gln-tRNA(Gln) through the transamidation of misacylated Glu-tRNA(Gln) in organisms which lack glutaminyl-tRNA synthetase. The reaction takes place in the presence of glutamine and ATP through an activated gamma-phospho-Glu-tRNA(Gln). The GatDE system is specific for glutamate and does not act on aspartate.</text>
</comment>
<dbReference type="InterPro" id="IPR029351">
    <property type="entry name" value="GAD_dom"/>
</dbReference>
<feature type="region of interest" description="Disordered" evidence="7">
    <location>
        <begin position="411"/>
        <end position="433"/>
    </location>
</feature>
<dbReference type="EC" id="6.3.5.-" evidence="6"/>
<dbReference type="InterPro" id="IPR004115">
    <property type="entry name" value="GAD-like_sf"/>
</dbReference>
<comment type="similarity">
    <text evidence="6">Belongs to the GatB/GatE family. GatE subfamily.</text>
</comment>
<evidence type="ECO:0000256" key="2">
    <source>
        <dbReference type="ARBA" id="ARBA00022741"/>
    </source>
</evidence>
<evidence type="ECO:0000256" key="7">
    <source>
        <dbReference type="SAM" id="MobiDB-lite"/>
    </source>
</evidence>
<dbReference type="InterPro" id="IPR006075">
    <property type="entry name" value="Asn/Gln-tRNA_Trfase_suB/E_cat"/>
</dbReference>
<name>A0A7C4D3J7_THEPE</name>
<dbReference type="GO" id="GO:0006412">
    <property type="term" value="P:translation"/>
    <property type="evidence" value="ECO:0007669"/>
    <property type="project" value="UniProtKB-UniRule"/>
</dbReference>
<comment type="caution">
    <text evidence="9">The sequence shown here is derived from an EMBL/GenBank/DDBJ whole genome shotgun (WGS) entry which is preliminary data.</text>
</comment>
<dbReference type="Pfam" id="PF02934">
    <property type="entry name" value="GatB_N"/>
    <property type="match status" value="1"/>
</dbReference>
<sequence>MQVKELPGIKCGIEIHQMLDTRGKLFCSCPTEIVKDPGDLTVWRRLRVAKSEIGEIDPAALFEYEKGLSFIYEGYNSRTCLVELDEEPPHELNREALELALKFALMVGARIVDELHVMRKIVIDGSNTTGFQRTLLVALGGEVRVGDKTVPLQTICLEEDAARKVSEDKEKRTVTYRLDRLGVPLIEVATAPVITSPEEAREVALRIGLLLRSLGRVKRGLGTIRQDLNVSVEGGAKVEIKGVQYLDLIPKVVLYEALRQKNLLEIRNELRQRGVDESMLAFNPVEVTEIFQQTRSKVARQALAAGGVALALKLPGFAGLLGREIQPGRRFGTELADRARYRAEVGGLFHSDELPGYGITGEEVDSVKKKLECGERDAFVLVFEKRERALEALRAAWERAVEALRGVPEETRAANPDGTTRYMRPRPGSARMYPETDVRPVRVDREWLEKLRLELPEPPEKTLEKLREKYSLPESIAWMLFDTQQLYLFEELVTKTGAPPTLVASTLTNTMVSLRREGVPVENVPEEHLAALFKLVVEGRIAKEAIPDVLKELALNPEEGVDEAVTKVGVTALSVEKLREIVAGVIAENAGYVREKGEKAFGKIMGVVMEKVRGKVDGKIVAEVVREEIQRFLKASVAEAA</sequence>
<dbReference type="InterPro" id="IPR042114">
    <property type="entry name" value="GatB_C_1"/>
</dbReference>
<proteinExistence type="inferred from homology"/>